<dbReference type="Pfam" id="PF00561">
    <property type="entry name" value="Abhydrolase_1"/>
    <property type="match status" value="1"/>
</dbReference>
<dbReference type="OrthoDB" id="9785847at2"/>
<dbReference type="RefSeq" id="WP_092133803.1">
    <property type="nucleotide sequence ID" value="NZ_FNQK01000009.1"/>
</dbReference>
<evidence type="ECO:0000259" key="1">
    <source>
        <dbReference type="Pfam" id="PF00561"/>
    </source>
</evidence>
<proteinExistence type="predicted"/>
<dbReference type="STRING" id="283786.SAMN04487990_10922"/>
<gene>
    <name evidence="2" type="ORF">SAMN04487990_10922</name>
</gene>
<dbReference type="Gene3D" id="3.40.50.1820">
    <property type="entry name" value="alpha/beta hydrolase"/>
    <property type="match status" value="1"/>
</dbReference>
<dbReference type="SUPFAM" id="SSF53474">
    <property type="entry name" value="alpha/beta-Hydrolases"/>
    <property type="match status" value="1"/>
</dbReference>
<evidence type="ECO:0000313" key="3">
    <source>
        <dbReference type="Proteomes" id="UP000198846"/>
    </source>
</evidence>
<dbReference type="AlphaFoldDB" id="A0A1H3ZQI3"/>
<dbReference type="InterPro" id="IPR029058">
    <property type="entry name" value="AB_hydrolase_fold"/>
</dbReference>
<feature type="domain" description="AB hydrolase-1" evidence="1">
    <location>
        <begin position="74"/>
        <end position="177"/>
    </location>
</feature>
<keyword evidence="3" id="KW-1185">Reference proteome</keyword>
<dbReference type="Proteomes" id="UP000198846">
    <property type="component" value="Unassembled WGS sequence"/>
</dbReference>
<accession>A0A1H3ZQI3</accession>
<reference evidence="2 3" key="1">
    <citation type="submission" date="2016-10" db="EMBL/GenBank/DDBJ databases">
        <authorList>
            <person name="de Groot N.N."/>
        </authorList>
    </citation>
    <scope>NUCLEOTIDE SEQUENCE [LARGE SCALE GENOMIC DNA]</scope>
    <source>
        <strain evidence="2 3">DSM 23842</strain>
    </source>
</reference>
<protein>
    <submittedName>
        <fullName evidence="2">Pimeloyl-ACP methyl ester carboxylesterase</fullName>
    </submittedName>
</protein>
<dbReference type="InterPro" id="IPR000073">
    <property type="entry name" value="AB_hydrolase_1"/>
</dbReference>
<dbReference type="EMBL" id="FNQK01000009">
    <property type="protein sequence ID" value="SEA25967.1"/>
    <property type="molecule type" value="Genomic_DNA"/>
</dbReference>
<evidence type="ECO:0000313" key="2">
    <source>
        <dbReference type="EMBL" id="SEA25967.1"/>
    </source>
</evidence>
<name>A0A1H3ZQI3_BIZPA</name>
<sequence>MSKTLIKIIGNTLNAVSYASQDFATSQAWKLFVTPRKGRIKDTELPFLDTASQGVITHNSTAIATYHWEGSNKTVLLAHGWESNSHRWETLITDLNTLDYNVIALDAPAHGKTSGKHFNAILYSECIDKVAQVYQPDIIIGHSVGGMASMFYQYQHQNPTVEKLILLGAPSEFTGVFERYVDMLGFNKRISQGLNDTVYKTFNKRPDYFSLAQFVKDVSTETLLIHDKEDKIIPYSDAELIIENLKKGRLITTEGFGHSLRKKEINSHIIKFITQ</sequence>
<organism evidence="2 3">
    <name type="scientific">Bizionia paragorgiae</name>
    <dbReference type="NCBI Taxonomy" id="283786"/>
    <lineage>
        <taxon>Bacteria</taxon>
        <taxon>Pseudomonadati</taxon>
        <taxon>Bacteroidota</taxon>
        <taxon>Flavobacteriia</taxon>
        <taxon>Flavobacteriales</taxon>
        <taxon>Flavobacteriaceae</taxon>
        <taxon>Bizionia</taxon>
    </lineage>
</organism>
<dbReference type="PANTHER" id="PTHR46438:SF11">
    <property type="entry name" value="LIPASE-RELATED"/>
    <property type="match status" value="1"/>
</dbReference>
<dbReference type="PANTHER" id="PTHR46438">
    <property type="entry name" value="ALPHA/BETA-HYDROLASES SUPERFAMILY PROTEIN"/>
    <property type="match status" value="1"/>
</dbReference>